<keyword evidence="1" id="KW-0472">Membrane</keyword>
<proteinExistence type="predicted"/>
<keyword evidence="1" id="KW-1133">Transmembrane helix</keyword>
<comment type="caution">
    <text evidence="2">The sequence shown here is derived from an EMBL/GenBank/DDBJ whole genome shotgun (WGS) entry which is preliminary data.</text>
</comment>
<evidence type="ECO:0000313" key="2">
    <source>
        <dbReference type="EMBL" id="GEN79901.1"/>
    </source>
</evidence>
<feature type="transmembrane region" description="Helical" evidence="1">
    <location>
        <begin position="21"/>
        <end position="45"/>
    </location>
</feature>
<feature type="transmembrane region" description="Helical" evidence="1">
    <location>
        <begin position="128"/>
        <end position="147"/>
    </location>
</feature>
<name>A0A511YXI2_9CELL</name>
<accession>A0A511YXI2</accession>
<feature type="transmembrane region" description="Helical" evidence="1">
    <location>
        <begin position="65"/>
        <end position="88"/>
    </location>
</feature>
<organism evidence="2 3">
    <name type="scientific">Actinotalea fermentans</name>
    <dbReference type="NCBI Taxonomy" id="43671"/>
    <lineage>
        <taxon>Bacteria</taxon>
        <taxon>Bacillati</taxon>
        <taxon>Actinomycetota</taxon>
        <taxon>Actinomycetes</taxon>
        <taxon>Micrococcales</taxon>
        <taxon>Cellulomonadaceae</taxon>
        <taxon>Actinotalea</taxon>
    </lineage>
</organism>
<evidence type="ECO:0000256" key="1">
    <source>
        <dbReference type="SAM" id="Phobius"/>
    </source>
</evidence>
<gene>
    <name evidence="2" type="ORF">AFE02nite_16350</name>
</gene>
<reference evidence="2 3" key="1">
    <citation type="submission" date="2019-07" db="EMBL/GenBank/DDBJ databases">
        <title>Whole genome shotgun sequence of Actinotalea fermentans NBRC 105374.</title>
        <authorList>
            <person name="Hosoyama A."/>
            <person name="Uohara A."/>
            <person name="Ohji S."/>
            <person name="Ichikawa N."/>
        </authorList>
    </citation>
    <scope>NUCLEOTIDE SEQUENCE [LARGE SCALE GENOMIC DNA]</scope>
    <source>
        <strain evidence="2 3">NBRC 105374</strain>
    </source>
</reference>
<dbReference type="RefSeq" id="WP_034243660.1">
    <property type="nucleotide sequence ID" value="NZ_BJYK01000004.1"/>
</dbReference>
<dbReference type="EMBL" id="BJYK01000004">
    <property type="protein sequence ID" value="GEN79901.1"/>
    <property type="molecule type" value="Genomic_DNA"/>
</dbReference>
<evidence type="ECO:0000313" key="3">
    <source>
        <dbReference type="Proteomes" id="UP000321484"/>
    </source>
</evidence>
<sequence length="169" mass="17302">MTPPIPPWQILRLAGIWALRILVAYLVVIVGMTAVATVVGLATGAMRGPDLWGAVGGLGMVAASYLFWTALLTPVFAVGGTVQGTVVWAAARWSGGSRRACALAGGVSATALSVVFVLVTSEPRVPDLVAYTLVSLVVGALAGWLSARDCTRMVRRQAALGQVAVASAG</sequence>
<keyword evidence="1" id="KW-0812">Transmembrane</keyword>
<dbReference type="Proteomes" id="UP000321484">
    <property type="component" value="Unassembled WGS sequence"/>
</dbReference>
<feature type="transmembrane region" description="Helical" evidence="1">
    <location>
        <begin position="100"/>
        <end position="122"/>
    </location>
</feature>
<keyword evidence="3" id="KW-1185">Reference proteome</keyword>
<protein>
    <submittedName>
        <fullName evidence="2">Uncharacterized protein</fullName>
    </submittedName>
</protein>
<dbReference type="AlphaFoldDB" id="A0A511YXI2"/>